<feature type="region of interest" description="Disordered" evidence="2">
    <location>
        <begin position="249"/>
        <end position="301"/>
    </location>
</feature>
<gene>
    <name evidence="3" type="ORF">AB1Y20_004712</name>
</gene>
<reference evidence="3 4" key="1">
    <citation type="journal article" date="2024" name="Science">
        <title>Giant polyketide synthase enzymes in the biosynthesis of giant marine polyether toxins.</title>
        <authorList>
            <person name="Fallon T.R."/>
            <person name="Shende V.V."/>
            <person name="Wierzbicki I.H."/>
            <person name="Pendleton A.L."/>
            <person name="Watervoot N.F."/>
            <person name="Auber R.P."/>
            <person name="Gonzalez D.J."/>
            <person name="Wisecaver J.H."/>
            <person name="Moore B.S."/>
        </authorList>
    </citation>
    <scope>NUCLEOTIDE SEQUENCE [LARGE SCALE GENOMIC DNA]</scope>
    <source>
        <strain evidence="3 4">12B1</strain>
    </source>
</reference>
<evidence type="ECO:0000313" key="4">
    <source>
        <dbReference type="Proteomes" id="UP001515480"/>
    </source>
</evidence>
<sequence length="379" mass="41522">MSLGTASRLLLGVNSSSRSADSTNMAAYARFDSQRSSSQCSHGSREESSQSATSKQPSASRTSYHQRPPLFAKEVAAPSYDPSRLHALHLQCTEQSETIARMEARINMLADAVQGLTDENQRLEAEVKECRAAHASDLSTMPDRVRGILCDLLPSSSRGPHHRIGATGTSSIGLSTNALFSPPARELKTHAVVPRRFVGCLLSIADVPSPPPRISSCRQDPPSTPACTRWLIRLLLSIRTTLQTPHRTRRLFSNAAPPAYNAHTRSSFSEGSSHGSQPKRQRTPSPEHYPPPERTSPHCHDEGDAVLDEAEAIDLFEDQPGGAHLPPPLPDVVITPHFPSGGWWKRAYAPTHLESRRYQLGTSERTRHLTELGMVHPTL</sequence>
<evidence type="ECO:0000313" key="3">
    <source>
        <dbReference type="EMBL" id="KAL1508615.1"/>
    </source>
</evidence>
<feature type="compositionally biased region" description="Polar residues" evidence="2">
    <location>
        <begin position="13"/>
        <end position="25"/>
    </location>
</feature>
<feature type="compositionally biased region" description="Polar residues" evidence="2">
    <location>
        <begin position="50"/>
        <end position="65"/>
    </location>
</feature>
<proteinExistence type="predicted"/>
<feature type="compositionally biased region" description="Low complexity" evidence="2">
    <location>
        <begin position="266"/>
        <end position="276"/>
    </location>
</feature>
<protein>
    <submittedName>
        <fullName evidence="3">Uncharacterized protein</fullName>
    </submittedName>
</protein>
<organism evidence="3 4">
    <name type="scientific">Prymnesium parvum</name>
    <name type="common">Toxic golden alga</name>
    <dbReference type="NCBI Taxonomy" id="97485"/>
    <lineage>
        <taxon>Eukaryota</taxon>
        <taxon>Haptista</taxon>
        <taxon>Haptophyta</taxon>
        <taxon>Prymnesiophyceae</taxon>
        <taxon>Prymnesiales</taxon>
        <taxon>Prymnesiaceae</taxon>
        <taxon>Prymnesium</taxon>
    </lineage>
</organism>
<evidence type="ECO:0000256" key="2">
    <source>
        <dbReference type="SAM" id="MobiDB-lite"/>
    </source>
</evidence>
<keyword evidence="4" id="KW-1185">Reference proteome</keyword>
<dbReference type="AlphaFoldDB" id="A0AB34IXE7"/>
<feature type="coiled-coil region" evidence="1">
    <location>
        <begin position="99"/>
        <end position="133"/>
    </location>
</feature>
<evidence type="ECO:0000256" key="1">
    <source>
        <dbReference type="SAM" id="Coils"/>
    </source>
</evidence>
<name>A0AB34IXE7_PRYPA</name>
<dbReference type="Proteomes" id="UP001515480">
    <property type="component" value="Unassembled WGS sequence"/>
</dbReference>
<accession>A0AB34IXE7</accession>
<dbReference type="EMBL" id="JBGBPQ010000016">
    <property type="protein sequence ID" value="KAL1508615.1"/>
    <property type="molecule type" value="Genomic_DNA"/>
</dbReference>
<feature type="region of interest" description="Disordered" evidence="2">
    <location>
        <begin position="13"/>
        <end position="68"/>
    </location>
</feature>
<keyword evidence="1" id="KW-0175">Coiled coil</keyword>
<comment type="caution">
    <text evidence="3">The sequence shown here is derived from an EMBL/GenBank/DDBJ whole genome shotgun (WGS) entry which is preliminary data.</text>
</comment>